<keyword evidence="1" id="KW-0479">Metal-binding</keyword>
<feature type="compositionally biased region" description="Basic and acidic residues" evidence="2">
    <location>
        <begin position="297"/>
        <end position="313"/>
    </location>
</feature>
<reference evidence="4" key="1">
    <citation type="journal article" date="2014" name="Genome Biol. Evol.">
        <title>Gene Loss Rather Than Gene Gain Is Associated with a Host Jump from Monocots to Dicots in the Smut Fungus Melanopsichium pennsylvanicum.</title>
        <authorList>
            <person name="Sharma R."/>
            <person name="Mishra B."/>
            <person name="Runge F."/>
            <person name="Thines M."/>
        </authorList>
    </citation>
    <scope>NUCLEOTIDE SEQUENCE</scope>
    <source>
        <strain evidence="4">4</strain>
    </source>
</reference>
<protein>
    <recommendedName>
        <fullName evidence="3">C2H2-type domain-containing protein</fullName>
    </recommendedName>
</protein>
<evidence type="ECO:0000256" key="2">
    <source>
        <dbReference type="SAM" id="MobiDB-lite"/>
    </source>
</evidence>
<feature type="region of interest" description="Disordered" evidence="2">
    <location>
        <begin position="363"/>
        <end position="432"/>
    </location>
</feature>
<feature type="domain" description="C2H2-type" evidence="3">
    <location>
        <begin position="37"/>
        <end position="67"/>
    </location>
</feature>
<dbReference type="EMBL" id="HG529618">
    <property type="protein sequence ID" value="CDI54593.1"/>
    <property type="molecule type" value="Genomic_DNA"/>
</dbReference>
<dbReference type="InterPro" id="IPR013087">
    <property type="entry name" value="Znf_C2H2_type"/>
</dbReference>
<feature type="compositionally biased region" description="Low complexity" evidence="2">
    <location>
        <begin position="496"/>
        <end position="509"/>
    </location>
</feature>
<keyword evidence="1" id="KW-0862">Zinc</keyword>
<evidence type="ECO:0000313" key="4">
    <source>
        <dbReference type="EMBL" id="CDI54593.1"/>
    </source>
</evidence>
<dbReference type="PROSITE" id="PS50157">
    <property type="entry name" value="ZINC_FINGER_C2H2_2"/>
    <property type="match status" value="1"/>
</dbReference>
<feature type="compositionally biased region" description="Polar residues" evidence="2">
    <location>
        <begin position="146"/>
        <end position="155"/>
    </location>
</feature>
<dbReference type="GO" id="GO:0008270">
    <property type="term" value="F:zinc ion binding"/>
    <property type="evidence" value="ECO:0007669"/>
    <property type="project" value="UniProtKB-KW"/>
</dbReference>
<dbReference type="PROSITE" id="PS00028">
    <property type="entry name" value="ZINC_FINGER_C2H2_1"/>
    <property type="match status" value="1"/>
</dbReference>
<feature type="compositionally biased region" description="Basic residues" evidence="2">
    <location>
        <begin position="549"/>
        <end position="558"/>
    </location>
</feature>
<dbReference type="AlphaFoldDB" id="A0A077R6J1"/>
<feature type="region of interest" description="Disordered" evidence="2">
    <location>
        <begin position="534"/>
        <end position="568"/>
    </location>
</feature>
<evidence type="ECO:0000259" key="3">
    <source>
        <dbReference type="PROSITE" id="PS50157"/>
    </source>
</evidence>
<proteinExistence type="predicted"/>
<accession>A0A077R6J1</accession>
<keyword evidence="1" id="KW-0863">Zinc-finger</keyword>
<evidence type="ECO:0000256" key="1">
    <source>
        <dbReference type="PROSITE-ProRule" id="PRU00042"/>
    </source>
</evidence>
<feature type="region of interest" description="Disordered" evidence="2">
    <location>
        <begin position="146"/>
        <end position="322"/>
    </location>
</feature>
<organism evidence="4">
    <name type="scientific">Melanopsichium pennsylvanicum 4</name>
    <dbReference type="NCBI Taxonomy" id="1398559"/>
    <lineage>
        <taxon>Eukaryota</taxon>
        <taxon>Fungi</taxon>
        <taxon>Dikarya</taxon>
        <taxon>Basidiomycota</taxon>
        <taxon>Ustilaginomycotina</taxon>
        <taxon>Ustilaginomycetes</taxon>
        <taxon>Ustilaginales</taxon>
        <taxon>Ustilaginaceae</taxon>
        <taxon>Melanopsichium</taxon>
    </lineage>
</organism>
<feature type="region of interest" description="Disordered" evidence="2">
    <location>
        <begin position="451"/>
        <end position="509"/>
    </location>
</feature>
<sequence>MPPFLSAFRSRTNSLLDTITGVIPDAPPNGTFKDRSLTCRRCGNRFRDTLELGSHFNLFPHHSDYKDSHDFGSFVRPKVRCEKAPVQSSEAAASSSQTPHSFVPVISGFSQTQAHYAEPDKRKDKKNHPAILRKLSTLSNLTIQATGEQPKSPSATHYAETDVPKSLNATKDKGKQRVTPRPGRDDPFHYGQILASSDEEADTLTSGPSCKGRIRSNTAPALPAQRPLPAPPRSSTLSIASRSIGHRQQVPPTPPKIPIFDWQTEHGKSRPSLQSSSDDDASAVSDCSFRTAGSTERNSERSKLKALHAEKKSPQSGIEVARASSSFAGGVFETRDAYHAQEKEQQGPPRPRHASESDLLLESLNPSYDDAPPSYYEMHGDSDPFDAPASSSRHQAHHFTSYSEPFASVPASPVNRVDLPTSRRPRRSTNAWPFDSGARFPVTFPPYNDNDILSAGPTGRKRNNELDLHSPFSAKPLKEKAVARAALKAESTDNNLPPLESSSSFASLPSLSSLSSPRTPCAFFAESPLAVPPSILPSPQQPLNSSSAARRRGRHNSRAKSESTPSTRCPTCFNKFASLEQTLEHLDSSDCGAVEFESGIM</sequence>
<name>A0A077R6J1_9BASI</name>